<name>A0A1J4Y3H9_9BACT</name>
<dbReference type="CDD" id="cd02440">
    <property type="entry name" value="AdoMet_MTases"/>
    <property type="match status" value="1"/>
</dbReference>
<dbReference type="InterPro" id="IPR002935">
    <property type="entry name" value="SAM_O-MeTrfase"/>
</dbReference>
<evidence type="ECO:0000256" key="3">
    <source>
        <dbReference type="ARBA" id="ARBA00022691"/>
    </source>
</evidence>
<dbReference type="STRING" id="1805425.AUJ30_01255"/>
<evidence type="ECO:0000313" key="4">
    <source>
        <dbReference type="EMBL" id="OIO65317.1"/>
    </source>
</evidence>
<dbReference type="EMBL" id="MNWX01000022">
    <property type="protein sequence ID" value="OIO65317.1"/>
    <property type="molecule type" value="Genomic_DNA"/>
</dbReference>
<dbReference type="PANTHER" id="PTHR43167:SF1">
    <property type="entry name" value="PUTATIVE (AFU_ORTHOLOGUE AFUA_6G01830)-RELATED"/>
    <property type="match status" value="1"/>
</dbReference>
<keyword evidence="3" id="KW-0949">S-adenosyl-L-methionine</keyword>
<dbReference type="SUPFAM" id="SSF53335">
    <property type="entry name" value="S-adenosyl-L-methionine-dependent methyltransferases"/>
    <property type="match status" value="1"/>
</dbReference>
<evidence type="ECO:0000313" key="5">
    <source>
        <dbReference type="Proteomes" id="UP000182693"/>
    </source>
</evidence>
<dbReference type="PANTHER" id="PTHR43167">
    <property type="entry name" value="PUTATIVE (AFU_ORTHOLOGUE AFUA_6G01830)-RELATED"/>
    <property type="match status" value="1"/>
</dbReference>
<proteinExistence type="predicted"/>
<accession>A0A1J4Y3H9</accession>
<protein>
    <recommendedName>
        <fullName evidence="6">Methyltransferase</fullName>
    </recommendedName>
</protein>
<dbReference type="PROSITE" id="PS51682">
    <property type="entry name" value="SAM_OMT_I"/>
    <property type="match status" value="1"/>
</dbReference>
<dbReference type="Pfam" id="PF01596">
    <property type="entry name" value="Methyltransf_3"/>
    <property type="match status" value="1"/>
</dbReference>
<keyword evidence="2" id="KW-0808">Transferase</keyword>
<dbReference type="GO" id="GO:0008171">
    <property type="term" value="F:O-methyltransferase activity"/>
    <property type="evidence" value="ECO:0007669"/>
    <property type="project" value="InterPro"/>
</dbReference>
<reference evidence="4 5" key="1">
    <citation type="journal article" date="2016" name="Environ. Microbiol.">
        <title>Genomic resolution of a cold subsurface aquifer community provides metabolic insights for novel microbes adapted to high CO concentrations.</title>
        <authorList>
            <person name="Probst A.J."/>
            <person name="Castelle C.J."/>
            <person name="Singh A."/>
            <person name="Brown C.T."/>
            <person name="Anantharaman K."/>
            <person name="Sharon I."/>
            <person name="Hug L.A."/>
            <person name="Burstein D."/>
            <person name="Emerson J.B."/>
            <person name="Thomas B.C."/>
            <person name="Banfield J.F."/>
        </authorList>
    </citation>
    <scope>NUCLEOTIDE SEQUENCE [LARGE SCALE GENOMIC DNA]</scope>
    <source>
        <strain evidence="4">CG1_02_39_135</strain>
    </source>
</reference>
<organism evidence="4 5">
    <name type="scientific">Candidatus Wolfebacteria bacterium CG1_02_39_135</name>
    <dbReference type="NCBI Taxonomy" id="1805425"/>
    <lineage>
        <taxon>Bacteria</taxon>
        <taxon>Candidatus Wolfeibacteriota</taxon>
    </lineage>
</organism>
<dbReference type="Gene3D" id="3.40.50.150">
    <property type="entry name" value="Vaccinia Virus protein VP39"/>
    <property type="match status" value="1"/>
</dbReference>
<dbReference type="GO" id="GO:0032259">
    <property type="term" value="P:methylation"/>
    <property type="evidence" value="ECO:0007669"/>
    <property type="project" value="UniProtKB-KW"/>
</dbReference>
<dbReference type="Proteomes" id="UP000182693">
    <property type="component" value="Unassembled WGS sequence"/>
</dbReference>
<gene>
    <name evidence="4" type="ORF">AUJ30_01255</name>
</gene>
<evidence type="ECO:0008006" key="6">
    <source>
        <dbReference type="Google" id="ProtNLM"/>
    </source>
</evidence>
<evidence type="ECO:0000256" key="2">
    <source>
        <dbReference type="ARBA" id="ARBA00022679"/>
    </source>
</evidence>
<sequence>MSEFEENFQKITKELEELDKTFVIKGIPKEYEGIWTPNNEIRLWSIPRQSAEILKLFVLIKQPRLILELGTSAGYSTIWLASGARHYGGKVYTIELAKPKIEIAKKYFQKAGVAENIEQLEGKICDILSDWDKKIDFVFLDADKENYLSYIKQFEPFLNNNAVIVADNASDYKDFMKDYLIYVTESDKYYSYLLDIDNGLIISVKLS</sequence>
<keyword evidence="1" id="KW-0489">Methyltransferase</keyword>
<dbReference type="InterPro" id="IPR029063">
    <property type="entry name" value="SAM-dependent_MTases_sf"/>
</dbReference>
<comment type="caution">
    <text evidence="4">The sequence shown here is derived from an EMBL/GenBank/DDBJ whole genome shotgun (WGS) entry which is preliminary data.</text>
</comment>
<dbReference type="AlphaFoldDB" id="A0A1J4Y3H9"/>
<evidence type="ECO:0000256" key="1">
    <source>
        <dbReference type="ARBA" id="ARBA00022603"/>
    </source>
</evidence>